<sequence length="241" mass="27261">MMTNGIWLMIVGSILIVCAVVIYRMKTALDFYRVQEQELDQYAVEVETIYSQMRGIRHDYRNHLQVMNTLMRDRRFDDLDAYIKQLNNELNQVDTIIQTGNTMIDAIVNTKLTAAKNQGVELDATAIAPKELVIEHVDLAVILGNLLNNAIEATTKSGPANGDTFIRLYIAPMKHTLYISVTNTMTENPKPAFLSLKGVNRRGYGLSRIDQAVNKYQGIVNRKWEEGVFATEVTIPLNNHS</sequence>
<name>A0A1H7JEG9_9LACT</name>
<evidence type="ECO:0000259" key="6">
    <source>
        <dbReference type="Pfam" id="PF14689"/>
    </source>
</evidence>
<feature type="transmembrane region" description="Helical" evidence="4">
    <location>
        <begin position="6"/>
        <end position="23"/>
    </location>
</feature>
<dbReference type="InterPro" id="IPR036890">
    <property type="entry name" value="HATPase_C_sf"/>
</dbReference>
<reference evidence="8" key="1">
    <citation type="submission" date="2016-10" db="EMBL/GenBank/DDBJ databases">
        <authorList>
            <person name="Varghese N."/>
            <person name="Submissions S."/>
        </authorList>
    </citation>
    <scope>NUCLEOTIDE SEQUENCE [LARGE SCALE GENOMIC DNA]</scope>
    <source>
        <strain evidence="8">DSM 19183</strain>
    </source>
</reference>
<dbReference type="AlphaFoldDB" id="A0A1H7JEG9"/>
<keyword evidence="3 7" id="KW-0418">Kinase</keyword>
<keyword evidence="2" id="KW-0808">Transferase</keyword>
<dbReference type="GO" id="GO:0042802">
    <property type="term" value="F:identical protein binding"/>
    <property type="evidence" value="ECO:0007669"/>
    <property type="project" value="TreeGrafter"/>
</dbReference>
<keyword evidence="8" id="KW-1185">Reference proteome</keyword>
<dbReference type="STRING" id="426702.SAMN04488099_105157"/>
<protein>
    <submittedName>
        <fullName evidence="7">Sensor_kinase_SpoOB-type, alpha-helical domain</fullName>
    </submittedName>
</protein>
<evidence type="ECO:0000256" key="3">
    <source>
        <dbReference type="ARBA" id="ARBA00022777"/>
    </source>
</evidence>
<evidence type="ECO:0000256" key="1">
    <source>
        <dbReference type="ARBA" id="ARBA00022553"/>
    </source>
</evidence>
<dbReference type="GO" id="GO:0000155">
    <property type="term" value="F:phosphorelay sensor kinase activity"/>
    <property type="evidence" value="ECO:0007669"/>
    <property type="project" value="InterPro"/>
</dbReference>
<accession>A0A1H7JEG9</accession>
<dbReference type="Pfam" id="PF14689">
    <property type="entry name" value="SPOB_a"/>
    <property type="match status" value="1"/>
</dbReference>
<dbReference type="Proteomes" id="UP000199081">
    <property type="component" value="Unassembled WGS sequence"/>
</dbReference>
<dbReference type="CDD" id="cd16935">
    <property type="entry name" value="HATPase_AgrC-ComD-like"/>
    <property type="match status" value="1"/>
</dbReference>
<dbReference type="OrthoDB" id="1652078at2"/>
<keyword evidence="4" id="KW-0812">Transmembrane</keyword>
<dbReference type="SUPFAM" id="SSF55890">
    <property type="entry name" value="Sporulation response regulatory protein Spo0B"/>
    <property type="match status" value="1"/>
</dbReference>
<dbReference type="Gene3D" id="1.10.287.130">
    <property type="match status" value="1"/>
</dbReference>
<dbReference type="Pfam" id="PF14501">
    <property type="entry name" value="HATPase_c_5"/>
    <property type="match status" value="1"/>
</dbReference>
<feature type="domain" description="SpoOB alpha-helical" evidence="6">
    <location>
        <begin position="43"/>
        <end position="97"/>
    </location>
</feature>
<dbReference type="Gene3D" id="3.30.565.10">
    <property type="entry name" value="Histidine kinase-like ATPase, C-terminal domain"/>
    <property type="match status" value="1"/>
</dbReference>
<dbReference type="InterPro" id="IPR039506">
    <property type="entry name" value="SPOB_a"/>
</dbReference>
<keyword evidence="1" id="KW-0597">Phosphoprotein</keyword>
<proteinExistence type="predicted"/>
<evidence type="ECO:0000313" key="8">
    <source>
        <dbReference type="Proteomes" id="UP000199081"/>
    </source>
</evidence>
<feature type="domain" description="Sensor histidine kinase NatK-like C-terminal" evidence="5">
    <location>
        <begin position="135"/>
        <end position="236"/>
    </location>
</feature>
<dbReference type="PANTHER" id="PTHR40448">
    <property type="entry name" value="TWO-COMPONENT SENSOR HISTIDINE KINASE"/>
    <property type="match status" value="1"/>
</dbReference>
<evidence type="ECO:0000313" key="7">
    <source>
        <dbReference type="EMBL" id="SEK72993.1"/>
    </source>
</evidence>
<dbReference type="RefSeq" id="WP_091480269.1">
    <property type="nucleotide sequence ID" value="NZ_BJYC01000005.1"/>
</dbReference>
<dbReference type="EMBL" id="FNZU01000005">
    <property type="protein sequence ID" value="SEK72993.1"/>
    <property type="molecule type" value="Genomic_DNA"/>
</dbReference>
<keyword evidence="4" id="KW-1133">Transmembrane helix</keyword>
<dbReference type="PANTHER" id="PTHR40448:SF1">
    <property type="entry name" value="TWO-COMPONENT SENSOR HISTIDINE KINASE"/>
    <property type="match status" value="1"/>
</dbReference>
<keyword evidence="4" id="KW-0472">Membrane</keyword>
<dbReference type="InterPro" id="IPR032834">
    <property type="entry name" value="NatK-like_C"/>
</dbReference>
<dbReference type="InterPro" id="IPR016120">
    <property type="entry name" value="Sig_transdc_His_kin_SpoOB"/>
</dbReference>
<evidence type="ECO:0000256" key="2">
    <source>
        <dbReference type="ARBA" id="ARBA00022679"/>
    </source>
</evidence>
<evidence type="ECO:0000256" key="4">
    <source>
        <dbReference type="SAM" id="Phobius"/>
    </source>
</evidence>
<organism evidence="7 8">
    <name type="scientific">Alkalibacterium pelagium</name>
    <dbReference type="NCBI Taxonomy" id="426702"/>
    <lineage>
        <taxon>Bacteria</taxon>
        <taxon>Bacillati</taxon>
        <taxon>Bacillota</taxon>
        <taxon>Bacilli</taxon>
        <taxon>Lactobacillales</taxon>
        <taxon>Carnobacteriaceae</taxon>
        <taxon>Alkalibacterium</taxon>
    </lineage>
</organism>
<evidence type="ECO:0000259" key="5">
    <source>
        <dbReference type="Pfam" id="PF14501"/>
    </source>
</evidence>
<gene>
    <name evidence="7" type="ORF">SAMN04488099_105157</name>
</gene>
<dbReference type="SUPFAM" id="SSF55874">
    <property type="entry name" value="ATPase domain of HSP90 chaperone/DNA topoisomerase II/histidine kinase"/>
    <property type="match status" value="1"/>
</dbReference>